<dbReference type="AlphaFoldDB" id="A0A066TME9"/>
<evidence type="ECO:0000313" key="6">
    <source>
        <dbReference type="Proteomes" id="UP000027345"/>
    </source>
</evidence>
<keyword evidence="3 5" id="KW-0808">Transferase</keyword>
<evidence type="ECO:0000256" key="1">
    <source>
        <dbReference type="ARBA" id="ARBA00006739"/>
    </source>
</evidence>
<comment type="caution">
    <text evidence="5">The sequence shown here is derived from an EMBL/GenBank/DDBJ whole genome shotgun (WGS) entry which is preliminary data.</text>
</comment>
<keyword evidence="2" id="KW-0328">Glycosyltransferase</keyword>
<dbReference type="STRING" id="287986.DV20_41380"/>
<accession>A0A066TME9</accession>
<dbReference type="SUPFAM" id="SSF53448">
    <property type="entry name" value="Nucleotide-diphospho-sugar transferases"/>
    <property type="match status" value="1"/>
</dbReference>
<name>A0A066TME9_9PSEU</name>
<evidence type="ECO:0000256" key="3">
    <source>
        <dbReference type="ARBA" id="ARBA00022679"/>
    </source>
</evidence>
<feature type="domain" description="Glycosyltransferase 2-like" evidence="4">
    <location>
        <begin position="11"/>
        <end position="125"/>
    </location>
</feature>
<dbReference type="RefSeq" id="WP_043789005.1">
    <property type="nucleotide sequence ID" value="NZ_JMQI01000082.1"/>
</dbReference>
<dbReference type="Proteomes" id="UP000027345">
    <property type="component" value="Unassembled WGS sequence"/>
</dbReference>
<dbReference type="InterPro" id="IPR029044">
    <property type="entry name" value="Nucleotide-diphossugar_trans"/>
</dbReference>
<dbReference type="PANTHER" id="PTHR43630:SF1">
    <property type="entry name" value="POLY-BETA-1,6-N-ACETYL-D-GLUCOSAMINE SYNTHASE"/>
    <property type="match status" value="1"/>
</dbReference>
<protein>
    <submittedName>
        <fullName evidence="5">Glycosyl transferase</fullName>
    </submittedName>
</protein>
<dbReference type="Pfam" id="PF00535">
    <property type="entry name" value="Glycos_transf_2"/>
    <property type="match status" value="1"/>
</dbReference>
<evidence type="ECO:0000256" key="2">
    <source>
        <dbReference type="ARBA" id="ARBA00022676"/>
    </source>
</evidence>
<proteinExistence type="inferred from homology"/>
<reference evidence="5 6" key="1">
    <citation type="submission" date="2014-05" db="EMBL/GenBank/DDBJ databases">
        <title>Draft genome sequence of Amycolatopsis rifamycinica DSM 46095.</title>
        <authorList>
            <person name="Lal R."/>
            <person name="Saxena A."/>
            <person name="Kumari R."/>
            <person name="Mukherjee U."/>
            <person name="Singh P."/>
            <person name="Sangwan N."/>
            <person name="Mahato N.K."/>
        </authorList>
    </citation>
    <scope>NUCLEOTIDE SEQUENCE [LARGE SCALE GENOMIC DNA]</scope>
    <source>
        <strain evidence="5 6">DSM 46095</strain>
    </source>
</reference>
<dbReference type="InterPro" id="IPR001173">
    <property type="entry name" value="Glyco_trans_2-like"/>
</dbReference>
<dbReference type="PANTHER" id="PTHR43630">
    <property type="entry name" value="POLY-BETA-1,6-N-ACETYL-D-GLUCOSAMINE SYNTHASE"/>
    <property type="match status" value="1"/>
</dbReference>
<dbReference type="Gene3D" id="3.90.550.10">
    <property type="entry name" value="Spore Coat Polysaccharide Biosynthesis Protein SpsA, Chain A"/>
    <property type="match status" value="1"/>
</dbReference>
<evidence type="ECO:0000259" key="4">
    <source>
        <dbReference type="Pfam" id="PF00535"/>
    </source>
</evidence>
<dbReference type="CDD" id="cd00761">
    <property type="entry name" value="Glyco_tranf_GTA_type"/>
    <property type="match status" value="1"/>
</dbReference>
<dbReference type="OrthoDB" id="3672893at2"/>
<dbReference type="GO" id="GO:0016757">
    <property type="term" value="F:glycosyltransferase activity"/>
    <property type="evidence" value="ECO:0007669"/>
    <property type="project" value="UniProtKB-KW"/>
</dbReference>
<sequence length="339" mass="36796">MSANPLLPSLSVVIPVYNEQDWIERSVGALLASASAASWPIEVVVVDDGSTDATPSRLDDLRERHGITVLRQANSGRFEARRAGIAKSSGEWVALLDSRVIVDEQTLTFLRDQLVEHPERAVWNGHINVASEHNPYAGFMAGLVKVPWRKYCANPRLMSYGIDEFDVYPKGTTFFCARRGLLEGSVTAFASLFDDLRFASDDTRMLRWIAERERIWLAPELSATYNGRDSFKKFTQQAYFRGTTYVDSYIASPGPARNALFGALAAGVIGLVFAAKKPKTTLAAGVLGAVAAGEVVKKCGATGPEARAVTKLLPVFAGGFGAGVLRGLAMAVRAGLRRR</sequence>
<keyword evidence="6" id="KW-1185">Reference proteome</keyword>
<gene>
    <name evidence="5" type="ORF">DV20_41380</name>
</gene>
<comment type="similarity">
    <text evidence="1">Belongs to the glycosyltransferase 2 family.</text>
</comment>
<evidence type="ECO:0000313" key="5">
    <source>
        <dbReference type="EMBL" id="KDN16296.1"/>
    </source>
</evidence>
<dbReference type="EMBL" id="JMQI01000082">
    <property type="protein sequence ID" value="KDN16296.1"/>
    <property type="molecule type" value="Genomic_DNA"/>
</dbReference>
<organism evidence="5 6">
    <name type="scientific">Amycolatopsis rifamycinica</name>
    <dbReference type="NCBI Taxonomy" id="287986"/>
    <lineage>
        <taxon>Bacteria</taxon>
        <taxon>Bacillati</taxon>
        <taxon>Actinomycetota</taxon>
        <taxon>Actinomycetes</taxon>
        <taxon>Pseudonocardiales</taxon>
        <taxon>Pseudonocardiaceae</taxon>
        <taxon>Amycolatopsis</taxon>
    </lineage>
</organism>
<dbReference type="eggNOG" id="COG0463">
    <property type="taxonomic scope" value="Bacteria"/>
</dbReference>